<keyword evidence="2" id="KW-0812">Transmembrane</keyword>
<dbReference type="EMBL" id="CMVM020000077">
    <property type="status" value="NOT_ANNOTATED_CDS"/>
    <property type="molecule type" value="Genomic_DNA"/>
</dbReference>
<dbReference type="Gene3D" id="3.40.50.300">
    <property type="entry name" value="P-loop containing nucleotide triphosphate hydrolases"/>
    <property type="match status" value="1"/>
</dbReference>
<name>A0A8R1XVZ8_ONCVO</name>
<feature type="compositionally biased region" description="Polar residues" evidence="1">
    <location>
        <begin position="465"/>
        <end position="478"/>
    </location>
</feature>
<keyword evidence="4" id="KW-1185">Reference proteome</keyword>
<dbReference type="EnsemblMetazoa" id="OVOC3117.1">
    <property type="protein sequence ID" value="OVOC3117.1"/>
    <property type="gene ID" value="WBGene00239926"/>
</dbReference>
<dbReference type="SUPFAM" id="SSF52540">
    <property type="entry name" value="P-loop containing nucleoside triphosphate hydrolases"/>
    <property type="match status" value="1"/>
</dbReference>
<evidence type="ECO:0000313" key="3">
    <source>
        <dbReference type="EnsemblMetazoa" id="OVOC3117.1"/>
    </source>
</evidence>
<dbReference type="InterPro" id="IPR027417">
    <property type="entry name" value="P-loop_NTPase"/>
</dbReference>
<dbReference type="OMA" id="TMTHREY"/>
<evidence type="ECO:0000256" key="2">
    <source>
        <dbReference type="SAM" id="Phobius"/>
    </source>
</evidence>
<evidence type="ECO:0000313" key="4">
    <source>
        <dbReference type="Proteomes" id="UP000024404"/>
    </source>
</evidence>
<organism evidence="3 4">
    <name type="scientific">Onchocerca volvulus</name>
    <dbReference type="NCBI Taxonomy" id="6282"/>
    <lineage>
        <taxon>Eukaryota</taxon>
        <taxon>Metazoa</taxon>
        <taxon>Ecdysozoa</taxon>
        <taxon>Nematoda</taxon>
        <taxon>Chromadorea</taxon>
        <taxon>Rhabditida</taxon>
        <taxon>Spirurina</taxon>
        <taxon>Spiruromorpha</taxon>
        <taxon>Filarioidea</taxon>
        <taxon>Onchocercidae</taxon>
        <taxon>Onchocerca</taxon>
    </lineage>
</organism>
<dbReference type="Proteomes" id="UP000024404">
    <property type="component" value="Unassembled WGS sequence"/>
</dbReference>
<reference evidence="4" key="1">
    <citation type="submission" date="2013-10" db="EMBL/GenBank/DDBJ databases">
        <title>Genome sequencing of Onchocerca volvulus.</title>
        <authorList>
            <person name="Cotton J."/>
            <person name="Tsai J."/>
            <person name="Stanley E."/>
            <person name="Tracey A."/>
            <person name="Holroyd N."/>
            <person name="Lustigman S."/>
            <person name="Berriman M."/>
        </authorList>
    </citation>
    <scope>NUCLEOTIDE SEQUENCE</scope>
</reference>
<evidence type="ECO:0000256" key="1">
    <source>
        <dbReference type="SAM" id="MobiDB-lite"/>
    </source>
</evidence>
<dbReference type="PANTHER" id="PTHR32046:SF11">
    <property type="entry name" value="IMMUNE-ASSOCIATED NUCLEOTIDE-BINDING PROTEIN 10-LIKE"/>
    <property type="match status" value="1"/>
</dbReference>
<dbReference type="AlphaFoldDB" id="A0A8R1XVZ8"/>
<feature type="transmembrane region" description="Helical" evidence="2">
    <location>
        <begin position="672"/>
        <end position="696"/>
    </location>
</feature>
<accession>A0A8R1XVZ8</accession>
<feature type="region of interest" description="Disordered" evidence="1">
    <location>
        <begin position="425"/>
        <end position="478"/>
    </location>
</feature>
<protein>
    <submittedName>
        <fullName evidence="3">RNA polymerase II-associated factor 1 homolog</fullName>
    </submittedName>
</protein>
<feature type="compositionally biased region" description="Polar residues" evidence="1">
    <location>
        <begin position="428"/>
        <end position="455"/>
    </location>
</feature>
<proteinExistence type="predicted"/>
<dbReference type="PANTHER" id="PTHR32046">
    <property type="entry name" value="G DOMAIN-CONTAINING PROTEIN"/>
    <property type="match status" value="1"/>
</dbReference>
<sequence>MIDSSKKISVQKTVSKFAGEEFDVSNVRTVFAGTSKDNMKRTDRVILLIGPTGSNKSSLIDCMCNYFYGAKFDDIRYKIADEIFDKGSTPIKSITKYVFNATTMPFRPIIIDTPEIASYSGIPTKEATDCMLQNFLIENQHIQISALCLVLNCDEVSINKDEEIIPEAISLVPSHMLPSTIILFSSNDEKPSLSPTTKLLLRHLNLNYNKYYFFNDYFLQHNKENKENYETEKQKTRLSWNLSMSELDRFCEQVRYLTPHKITDDFFNNDMSIHTQSSTKNISYERIIPIKLTGQQSTSVKRSTENWNLSETPVIKRYVYDPETMTHKPYMMEFQKEGNAGEYVNTQNFGKTIPTHKVHETLINDIPQENQILKKRQLPSDENGIVYMHMRSTPPPEYSTEALHQISDHGEEGKTMIKKRISTMMDAESQQKALHSQYSKSPVQRQIAKRTSSGSEHSRSYGILPQQQQSSKNRQIKQTEQVITRLDDGILSTRNSIQSSTSQQLNDQEHRNYMVTSEMKRSKSPILKRLLMKKKKRPHSTSSADIQRQLDNSFEQPRALETSIEQSLQSVPLRNYGRLIHDDEVAEQLQDRTIYLSEESPTTATISPQNFRTEKAGAGMKFSNERNQLLNVNQLSLEEGLTPHPYKTEPRIAVVNRKKDYSAERKKKLLKLLCFVWCPVLCVIAIGVVLAMLIFVL</sequence>
<reference evidence="3" key="2">
    <citation type="submission" date="2022-06" db="UniProtKB">
        <authorList>
            <consortium name="EnsemblMetazoa"/>
        </authorList>
    </citation>
    <scope>IDENTIFICATION</scope>
</reference>
<keyword evidence="2" id="KW-1133">Transmembrane helix</keyword>
<keyword evidence="2" id="KW-0472">Membrane</keyword>